<dbReference type="AlphaFoldDB" id="A0A2T0ZZF0"/>
<dbReference type="InterPro" id="IPR011711">
    <property type="entry name" value="GntR_C"/>
</dbReference>
<dbReference type="InterPro" id="IPR036390">
    <property type="entry name" value="WH_DNA-bd_sf"/>
</dbReference>
<dbReference type="Gene3D" id="1.20.120.530">
    <property type="entry name" value="GntR ligand-binding domain-like"/>
    <property type="match status" value="1"/>
</dbReference>
<evidence type="ECO:0000256" key="2">
    <source>
        <dbReference type="ARBA" id="ARBA00023125"/>
    </source>
</evidence>
<sequence>MANGKKLAPLNGGAKHAQLSEKVAMRVREAIMVGDYRSPDYIRTEQLAADLGVSPTPVREALMVLASEGSVKWEPRRGFRVVHLSARDIRDLFLVQAFAAGELAARATTLLTDDDLDRLDEIQAKLKAEHKKGRFAEVDRLNHEVHRMVNNAADSARLANLLRTTVQYVPLSSYGEITGWANASAHDHAAIFKAFRSRDADAAREAMSKHINHVGDLLVAHLKRHIGLD</sequence>
<keyword evidence="1" id="KW-0805">Transcription regulation</keyword>
<keyword evidence="3" id="KW-0804">Transcription</keyword>
<comment type="caution">
    <text evidence="5">The sequence shown here is derived from an EMBL/GenBank/DDBJ whole genome shotgun (WGS) entry which is preliminary data.</text>
</comment>
<gene>
    <name evidence="5" type="ORF">CLV47_10895</name>
</gene>
<dbReference type="Gene3D" id="1.10.10.10">
    <property type="entry name" value="Winged helix-like DNA-binding domain superfamily/Winged helix DNA-binding domain"/>
    <property type="match status" value="1"/>
</dbReference>
<dbReference type="PROSITE" id="PS50949">
    <property type="entry name" value="HTH_GNTR"/>
    <property type="match status" value="1"/>
</dbReference>
<keyword evidence="2 5" id="KW-0238">DNA-binding</keyword>
<dbReference type="EMBL" id="PVUE01000008">
    <property type="protein sequence ID" value="PRZ41736.1"/>
    <property type="molecule type" value="Genomic_DNA"/>
</dbReference>
<dbReference type="InterPro" id="IPR036388">
    <property type="entry name" value="WH-like_DNA-bd_sf"/>
</dbReference>
<dbReference type="Pfam" id="PF07729">
    <property type="entry name" value="FCD"/>
    <property type="match status" value="1"/>
</dbReference>
<dbReference type="InterPro" id="IPR000524">
    <property type="entry name" value="Tscrpt_reg_HTH_GntR"/>
</dbReference>
<dbReference type="SMART" id="SM00345">
    <property type="entry name" value="HTH_GNTR"/>
    <property type="match status" value="1"/>
</dbReference>
<dbReference type="Pfam" id="PF00392">
    <property type="entry name" value="GntR"/>
    <property type="match status" value="1"/>
</dbReference>
<dbReference type="OrthoDB" id="3864082at2"/>
<accession>A0A2T0ZZF0</accession>
<keyword evidence="6" id="KW-1185">Reference proteome</keyword>
<dbReference type="SUPFAM" id="SSF48008">
    <property type="entry name" value="GntR ligand-binding domain-like"/>
    <property type="match status" value="1"/>
</dbReference>
<feature type="domain" description="HTH gntR-type" evidence="4">
    <location>
        <begin position="17"/>
        <end position="84"/>
    </location>
</feature>
<dbReference type="RefSeq" id="WP_106349122.1">
    <property type="nucleotide sequence ID" value="NZ_PVUE01000008.1"/>
</dbReference>
<dbReference type="GO" id="GO:0003677">
    <property type="term" value="F:DNA binding"/>
    <property type="evidence" value="ECO:0007669"/>
    <property type="project" value="UniProtKB-KW"/>
</dbReference>
<protein>
    <submittedName>
        <fullName evidence="5">DNA-binding GntR family transcriptional regulator</fullName>
    </submittedName>
</protein>
<dbReference type="PANTHER" id="PTHR43537">
    <property type="entry name" value="TRANSCRIPTIONAL REGULATOR, GNTR FAMILY"/>
    <property type="match status" value="1"/>
</dbReference>
<evidence type="ECO:0000313" key="5">
    <source>
        <dbReference type="EMBL" id="PRZ41736.1"/>
    </source>
</evidence>
<reference evidence="5 6" key="1">
    <citation type="submission" date="2018-03" db="EMBL/GenBank/DDBJ databases">
        <title>Genomic Encyclopedia of Archaeal and Bacterial Type Strains, Phase II (KMG-II): from individual species to whole genera.</title>
        <authorList>
            <person name="Goeker M."/>
        </authorList>
    </citation>
    <scope>NUCLEOTIDE SEQUENCE [LARGE SCALE GENOMIC DNA]</scope>
    <source>
        <strain evidence="5 6">DSM 100065</strain>
    </source>
</reference>
<evidence type="ECO:0000313" key="6">
    <source>
        <dbReference type="Proteomes" id="UP000237752"/>
    </source>
</evidence>
<evidence type="ECO:0000259" key="4">
    <source>
        <dbReference type="PROSITE" id="PS50949"/>
    </source>
</evidence>
<dbReference type="InterPro" id="IPR008920">
    <property type="entry name" value="TF_FadR/GntR_C"/>
</dbReference>
<dbReference type="Proteomes" id="UP000237752">
    <property type="component" value="Unassembled WGS sequence"/>
</dbReference>
<proteinExistence type="predicted"/>
<dbReference type="GO" id="GO:0003700">
    <property type="term" value="F:DNA-binding transcription factor activity"/>
    <property type="evidence" value="ECO:0007669"/>
    <property type="project" value="InterPro"/>
</dbReference>
<name>A0A2T0ZZF0_9ACTN</name>
<organism evidence="5 6">
    <name type="scientific">Antricoccus suffuscus</name>
    <dbReference type="NCBI Taxonomy" id="1629062"/>
    <lineage>
        <taxon>Bacteria</taxon>
        <taxon>Bacillati</taxon>
        <taxon>Actinomycetota</taxon>
        <taxon>Actinomycetes</taxon>
        <taxon>Geodermatophilales</taxon>
        <taxon>Antricoccaceae</taxon>
        <taxon>Antricoccus</taxon>
    </lineage>
</organism>
<dbReference type="PANTHER" id="PTHR43537:SF24">
    <property type="entry name" value="GLUCONATE OPERON TRANSCRIPTIONAL REPRESSOR"/>
    <property type="match status" value="1"/>
</dbReference>
<evidence type="ECO:0000256" key="1">
    <source>
        <dbReference type="ARBA" id="ARBA00023015"/>
    </source>
</evidence>
<evidence type="ECO:0000256" key="3">
    <source>
        <dbReference type="ARBA" id="ARBA00023163"/>
    </source>
</evidence>
<dbReference type="SMART" id="SM00895">
    <property type="entry name" value="FCD"/>
    <property type="match status" value="1"/>
</dbReference>
<dbReference type="SUPFAM" id="SSF46785">
    <property type="entry name" value="Winged helix' DNA-binding domain"/>
    <property type="match status" value="1"/>
</dbReference>